<name>A0ACC0UX83_9HYPO</name>
<protein>
    <submittedName>
        <fullName evidence="1">Uncharacterized protein</fullName>
    </submittedName>
</protein>
<organism evidence="1 2">
    <name type="scientific">Trichothecium roseum</name>
    <dbReference type="NCBI Taxonomy" id="47278"/>
    <lineage>
        <taxon>Eukaryota</taxon>
        <taxon>Fungi</taxon>
        <taxon>Dikarya</taxon>
        <taxon>Ascomycota</taxon>
        <taxon>Pezizomycotina</taxon>
        <taxon>Sordariomycetes</taxon>
        <taxon>Hypocreomycetidae</taxon>
        <taxon>Hypocreales</taxon>
        <taxon>Hypocreales incertae sedis</taxon>
        <taxon>Trichothecium</taxon>
    </lineage>
</organism>
<evidence type="ECO:0000313" key="2">
    <source>
        <dbReference type="Proteomes" id="UP001163324"/>
    </source>
</evidence>
<accession>A0ACC0UX83</accession>
<gene>
    <name evidence="1" type="ORF">N3K66_006944</name>
</gene>
<comment type="caution">
    <text evidence="1">The sequence shown here is derived from an EMBL/GenBank/DDBJ whole genome shotgun (WGS) entry which is preliminary data.</text>
</comment>
<dbReference type="Proteomes" id="UP001163324">
    <property type="component" value="Chromosome 6"/>
</dbReference>
<reference evidence="1" key="1">
    <citation type="submission" date="2022-10" db="EMBL/GenBank/DDBJ databases">
        <title>Complete Genome of Trichothecium roseum strain YXFP-22015, a Plant Pathogen Isolated from Citrus.</title>
        <authorList>
            <person name="Wang Y."/>
            <person name="Zhu L."/>
        </authorList>
    </citation>
    <scope>NUCLEOTIDE SEQUENCE</scope>
    <source>
        <strain evidence="1">YXFP-22015</strain>
    </source>
</reference>
<sequence>MTAGLPPGWEWDYDGRRWFYTYKPTGHVQYHFPTEGDEFPSFVDEGSPVPKLAPEERLESQQQLKRNAPDPDKAGGGSGGGSGGGGGNLREPAWKSGMSATSARPVSNIWEHDDDGGEQPFQPESFMFLGPGAYNDVSPLHDEDDEAAKRVVVSGTKGVSPDGSRGGTPHMANIEGVVNTPSSPLGTKEEDGPAMLDSREMPHELPAQDDYWHRRRDPVGVVAEMATEQTAASRAETHPDPVELGDNSILAPADTAPVELAAESIPVSPPPPAAASDAAGSHPDADEVEKKEDTGSKITNKPTNLEEVYQPYKPSEAVEMRSSPETAEVQKAHTTTEVVLTVDATASDGQAWEQQTTSQYPDCQSKQPIIVNAEGVSPVPGLASMPSVLKPAQQRKPVPSAQNDQAGQPGVAKFPSVLKPGRARAASQPSQVQESGQQPLLEAQVPASATAAQPKVNNLAGQPREERQGSVVAEGIMPAPPYPADHQDGMPVAAAIHRPASTIGMFPHRGPLQHAPIQRPATTVAFSPPGPSSQQRRQSAEQIVRNTSVSPISEVSPIQSGSETFSPTQMQTPSPLSTIRRSSTGLTQSLDRVATFTPSPDSQTHGSMSQASKPSGLRHSISNPSGEMTIEGARVVASPPPIPDKTPIVPDKVPAEEESYFPPQPPSVKRGSDAGPSEQSRTIPLPSVNPQPAHSDSTQSGTLHSAKVLHSIEERGEGRHLMQGEPSRTKRHTIAGSAQESTPEPPNVSEPVGTLVQPQVVKQQPAPVSAQSVLPQGQQANPPDTQSQQGQQQVQAPAGQTLSHNRVHSQGNIPPAPQTPHPQHHQPTHGQTHLTGYMQPPIHAPLAGQVPQNPPPWPGQVVHPQQHWAPQAPRPMSQVFPPPPQGPAVKEKEKEKKWSRWFKGSSKLSKAVPVERQSIVPLPRQSMPPPQSGFQGHPGQQPPPGQVPYYNGQPMVWYPSSGQPPMGQPPPPGPQKPGMPHQHTEQRMNGSPHGSVTSLQKTPTTGSVSTVSDKAPGLEHSEGQPQQSPPRQQQPTSTSQQSPQRQPTVRQHSALRSNPPTASFAPPAPPAPQTAPAPQVQILPQQVSQQQQSQQYHQPPLQYSQQPYQQHCPPPQHPPQHPVQYSPPPNNHYMPFPGPPPAFVQHQPGNGSPSSNPMSPTLVPAPLFAKPNTPQGNTHGAMPSAQVVSGQSQHTQGPPQRAITTKWLKRPAADYSGGGWGDDESA</sequence>
<evidence type="ECO:0000313" key="1">
    <source>
        <dbReference type="EMBL" id="KAI9898584.1"/>
    </source>
</evidence>
<keyword evidence="2" id="KW-1185">Reference proteome</keyword>
<dbReference type="EMBL" id="CM047945">
    <property type="protein sequence ID" value="KAI9898584.1"/>
    <property type="molecule type" value="Genomic_DNA"/>
</dbReference>
<proteinExistence type="predicted"/>